<dbReference type="InterPro" id="IPR050987">
    <property type="entry name" value="AtrR-like"/>
</dbReference>
<organism evidence="4 5">
    <name type="scientific">Saitozyma podzolica</name>
    <dbReference type="NCBI Taxonomy" id="1890683"/>
    <lineage>
        <taxon>Eukaryota</taxon>
        <taxon>Fungi</taxon>
        <taxon>Dikarya</taxon>
        <taxon>Basidiomycota</taxon>
        <taxon>Agaricomycotina</taxon>
        <taxon>Tremellomycetes</taxon>
        <taxon>Tremellales</taxon>
        <taxon>Trimorphomycetaceae</taxon>
        <taxon>Saitozyma</taxon>
    </lineage>
</organism>
<dbReference type="AlphaFoldDB" id="A0A427YNM9"/>
<dbReference type="Pfam" id="PF04082">
    <property type="entry name" value="Fungal_trans"/>
    <property type="match status" value="1"/>
</dbReference>
<feature type="compositionally biased region" description="Polar residues" evidence="2">
    <location>
        <begin position="1"/>
        <end position="10"/>
    </location>
</feature>
<dbReference type="PANTHER" id="PTHR46910:SF18">
    <property type="entry name" value="ZN(II)2CYS6 TRANSCRIPTION FACTOR (EUROFUNG)"/>
    <property type="match status" value="1"/>
</dbReference>
<protein>
    <recommendedName>
        <fullName evidence="3">Xylanolytic transcriptional activator regulatory domain-containing protein</fullName>
    </recommendedName>
</protein>
<dbReference type="EMBL" id="RSCD01000005">
    <property type="protein sequence ID" value="RSH92738.1"/>
    <property type="molecule type" value="Genomic_DNA"/>
</dbReference>
<keyword evidence="1" id="KW-0539">Nucleus</keyword>
<proteinExistence type="predicted"/>
<comment type="caution">
    <text evidence="4">The sequence shown here is derived from an EMBL/GenBank/DDBJ whole genome shotgun (WGS) entry which is preliminary data.</text>
</comment>
<feature type="domain" description="Xylanolytic transcriptional activator regulatory" evidence="3">
    <location>
        <begin position="135"/>
        <end position="382"/>
    </location>
</feature>
<dbReference type="CDD" id="cd12148">
    <property type="entry name" value="fungal_TF_MHR"/>
    <property type="match status" value="1"/>
</dbReference>
<feature type="compositionally biased region" description="Basic and acidic residues" evidence="2">
    <location>
        <begin position="709"/>
        <end position="726"/>
    </location>
</feature>
<feature type="compositionally biased region" description="Low complexity" evidence="2">
    <location>
        <begin position="595"/>
        <end position="617"/>
    </location>
</feature>
<evidence type="ECO:0000256" key="2">
    <source>
        <dbReference type="SAM" id="MobiDB-lite"/>
    </source>
</evidence>
<dbReference type="GO" id="GO:0006351">
    <property type="term" value="P:DNA-templated transcription"/>
    <property type="evidence" value="ECO:0007669"/>
    <property type="project" value="InterPro"/>
</dbReference>
<dbReference type="OrthoDB" id="2123952at2759"/>
<name>A0A427YNM9_9TREE</name>
<dbReference type="GO" id="GO:0003700">
    <property type="term" value="F:DNA-binding transcription factor activity"/>
    <property type="evidence" value="ECO:0007669"/>
    <property type="project" value="InterPro"/>
</dbReference>
<dbReference type="GO" id="GO:0003677">
    <property type="term" value="F:DNA binding"/>
    <property type="evidence" value="ECO:0007669"/>
    <property type="project" value="InterPro"/>
</dbReference>
<dbReference type="PANTHER" id="PTHR46910">
    <property type="entry name" value="TRANSCRIPTION FACTOR PDR1"/>
    <property type="match status" value="1"/>
</dbReference>
<feature type="region of interest" description="Disordered" evidence="2">
    <location>
        <begin position="560"/>
        <end position="649"/>
    </location>
</feature>
<feature type="region of interest" description="Disordered" evidence="2">
    <location>
        <begin position="84"/>
        <end position="109"/>
    </location>
</feature>
<dbReference type="InterPro" id="IPR007219">
    <property type="entry name" value="XnlR_reg_dom"/>
</dbReference>
<sequence length="734" mass="79968">MDPKQRQSPGNGADHTNGATGDDSPVGEGSNAPLKRRRITEWYQGEVPADPGEISLRLVQCSSSSNPLVCGPCAAYGSPCTYDRPVKRRGPPPARQRSGLDLKPYSSSSHDGEGADEAWVYHEVASPSYIEKLAEAYYRIIYPIQPYFHWPTFMSDIRSQRYTHDRPFFACVMAMCALISARLRDGASLAYADCAKMTQNGPRSEDFYKAACGSFPRDLCTATDFDYKRAKTHLALLCIQYGETRQLQVHLGDYTTLVAMDGFHNEARWPVDLTEIERQEWRRLFWSTYQLDVYSSITWGGTIRHRESEATVLYPAEVYDDEDISATEINLMPHEFGTVSWLKGWNFTTDLYRILEHAIERVRMRRHVQDPDPGGVVSCLFQSKAGPSSAEISGAVAKMYEDLPSEFRAAKAMSGDPKRDRLGFQATNIMVTMQTLKMVLAGTEDSSVGQRCGIAGELLDALTTVPTAYIQAINAPTLHHLAGVGHLLGSVIQSPLSQWQYLQVRNVLLAMADVIAGLESALSMAAGIAPRLRAHVARIDRYMAEAAMERARDAKVYHNLPTENWGGGGAPVQTGKRIPDSSSNYVVKSEPSPSAPLQGATAPAPAPAPASASALAPAPAPAPAPAQSASLPRPISTAPDFNMPNFSPRQIFQPATSAQASANALAVAAGIGEGQVLLPDDIFSDWPFDFGQGEAFDFMGDLNTDTGLSDHHDGHDGHDTVRHHLDSGSQGIDP</sequence>
<dbReference type="Proteomes" id="UP000279259">
    <property type="component" value="Unassembled WGS sequence"/>
</dbReference>
<reference evidence="4 5" key="1">
    <citation type="submission" date="2018-11" db="EMBL/GenBank/DDBJ databases">
        <title>Genome sequence of Saitozyma podzolica DSM 27192.</title>
        <authorList>
            <person name="Aliyu H."/>
            <person name="Gorte O."/>
            <person name="Ochsenreither K."/>
        </authorList>
    </citation>
    <scope>NUCLEOTIDE SEQUENCE [LARGE SCALE GENOMIC DNA]</scope>
    <source>
        <strain evidence="4 5">DSM 27192</strain>
    </source>
</reference>
<dbReference type="GO" id="GO:0008270">
    <property type="term" value="F:zinc ion binding"/>
    <property type="evidence" value="ECO:0007669"/>
    <property type="project" value="InterPro"/>
</dbReference>
<evidence type="ECO:0000259" key="3">
    <source>
        <dbReference type="Pfam" id="PF04082"/>
    </source>
</evidence>
<feature type="region of interest" description="Disordered" evidence="2">
    <location>
        <begin position="1"/>
        <end position="38"/>
    </location>
</feature>
<feature type="region of interest" description="Disordered" evidence="2">
    <location>
        <begin position="709"/>
        <end position="734"/>
    </location>
</feature>
<evidence type="ECO:0000313" key="4">
    <source>
        <dbReference type="EMBL" id="RSH92738.1"/>
    </source>
</evidence>
<evidence type="ECO:0000313" key="5">
    <source>
        <dbReference type="Proteomes" id="UP000279259"/>
    </source>
</evidence>
<accession>A0A427YNM9</accession>
<keyword evidence="5" id="KW-1185">Reference proteome</keyword>
<evidence type="ECO:0000256" key="1">
    <source>
        <dbReference type="ARBA" id="ARBA00023242"/>
    </source>
</evidence>
<gene>
    <name evidence="4" type="ORF">EHS25_008184</name>
</gene>